<keyword evidence="3" id="KW-0238">DNA-binding</keyword>
<feature type="domain" description="AP2/ERF" evidence="6">
    <location>
        <begin position="101"/>
        <end position="161"/>
    </location>
</feature>
<keyword evidence="5" id="KW-0539">Nucleus</keyword>
<dbReference type="GO" id="GO:0003700">
    <property type="term" value="F:DNA-binding transcription factor activity"/>
    <property type="evidence" value="ECO:0007669"/>
    <property type="project" value="InterPro"/>
</dbReference>
<evidence type="ECO:0000256" key="4">
    <source>
        <dbReference type="ARBA" id="ARBA00023163"/>
    </source>
</evidence>
<reference evidence="7 8" key="1">
    <citation type="submission" date="2024-01" db="EMBL/GenBank/DDBJ databases">
        <title>The genomes of 5 underutilized Papilionoideae crops provide insights into root nodulation and disease resistanc.</title>
        <authorList>
            <person name="Yuan L."/>
        </authorList>
    </citation>
    <scope>NUCLEOTIDE SEQUENCE [LARGE SCALE GENOMIC DNA]</scope>
    <source>
        <strain evidence="7">ZHUSHIDOU_FW_LH</strain>
        <tissue evidence="7">Leaf</tissue>
    </source>
</reference>
<dbReference type="SMART" id="SM00380">
    <property type="entry name" value="AP2"/>
    <property type="match status" value="1"/>
</dbReference>
<evidence type="ECO:0000259" key="6">
    <source>
        <dbReference type="PROSITE" id="PS51032"/>
    </source>
</evidence>
<dbReference type="SUPFAM" id="SSF54171">
    <property type="entry name" value="DNA-binding domain"/>
    <property type="match status" value="1"/>
</dbReference>
<evidence type="ECO:0000313" key="7">
    <source>
        <dbReference type="EMBL" id="KAK7244664.1"/>
    </source>
</evidence>
<evidence type="ECO:0000313" key="8">
    <source>
        <dbReference type="Proteomes" id="UP001372338"/>
    </source>
</evidence>
<evidence type="ECO:0000256" key="2">
    <source>
        <dbReference type="ARBA" id="ARBA00023015"/>
    </source>
</evidence>
<evidence type="ECO:0000256" key="3">
    <source>
        <dbReference type="ARBA" id="ARBA00023125"/>
    </source>
</evidence>
<dbReference type="Proteomes" id="UP001372338">
    <property type="component" value="Unassembled WGS sequence"/>
</dbReference>
<name>A0AAN9HPN2_CROPI</name>
<keyword evidence="8" id="KW-1185">Reference proteome</keyword>
<keyword evidence="2" id="KW-0805">Transcription regulation</keyword>
<comment type="subcellular location">
    <subcellularLocation>
        <location evidence="1">Nucleus</location>
    </subcellularLocation>
</comment>
<organism evidence="7 8">
    <name type="scientific">Crotalaria pallida</name>
    <name type="common">Smooth rattlebox</name>
    <name type="synonym">Crotalaria striata</name>
    <dbReference type="NCBI Taxonomy" id="3830"/>
    <lineage>
        <taxon>Eukaryota</taxon>
        <taxon>Viridiplantae</taxon>
        <taxon>Streptophyta</taxon>
        <taxon>Embryophyta</taxon>
        <taxon>Tracheophyta</taxon>
        <taxon>Spermatophyta</taxon>
        <taxon>Magnoliopsida</taxon>
        <taxon>eudicotyledons</taxon>
        <taxon>Gunneridae</taxon>
        <taxon>Pentapetalae</taxon>
        <taxon>rosids</taxon>
        <taxon>fabids</taxon>
        <taxon>Fabales</taxon>
        <taxon>Fabaceae</taxon>
        <taxon>Papilionoideae</taxon>
        <taxon>50 kb inversion clade</taxon>
        <taxon>genistoids sensu lato</taxon>
        <taxon>core genistoids</taxon>
        <taxon>Crotalarieae</taxon>
        <taxon>Crotalaria</taxon>
    </lineage>
</organism>
<keyword evidence="4" id="KW-0804">Transcription</keyword>
<evidence type="ECO:0000256" key="5">
    <source>
        <dbReference type="ARBA" id="ARBA00023242"/>
    </source>
</evidence>
<accession>A0AAN9HPN2</accession>
<dbReference type="AlphaFoldDB" id="A0AAN9HPN2"/>
<dbReference type="InterPro" id="IPR016177">
    <property type="entry name" value="DNA-bd_dom_sf"/>
</dbReference>
<gene>
    <name evidence="7" type="ORF">RIF29_39489</name>
</gene>
<dbReference type="InterPro" id="IPR036955">
    <property type="entry name" value="AP2/ERF_dom_sf"/>
</dbReference>
<protein>
    <recommendedName>
        <fullName evidence="6">AP2/ERF domain-containing protein</fullName>
    </recommendedName>
</protein>
<dbReference type="InterPro" id="IPR001471">
    <property type="entry name" value="AP2/ERF_dom"/>
</dbReference>
<comment type="caution">
    <text evidence="7">The sequence shown here is derived from an EMBL/GenBank/DDBJ whole genome shotgun (WGS) entry which is preliminary data.</text>
</comment>
<dbReference type="PROSITE" id="PS51032">
    <property type="entry name" value="AP2_ERF"/>
    <property type="match status" value="1"/>
</dbReference>
<sequence>MSNNRSLDLESSLPDHQLTPQLRTLLSLSSNCILYSLKDDEFYVSSSISVTSSSISSILDAAIDDKRIQECLGRTEMVAFDVQRQHYATHGFERMNTKTSSYRGVIKVNDNRFEAFVWDSTTILKGSKGKTGAFSDEVEAGKAYDLVSIKLYGVNTFTNFPALITSSVSIVRISLGLNYI</sequence>
<dbReference type="GO" id="GO:0003677">
    <property type="term" value="F:DNA binding"/>
    <property type="evidence" value="ECO:0007669"/>
    <property type="project" value="UniProtKB-KW"/>
</dbReference>
<evidence type="ECO:0000256" key="1">
    <source>
        <dbReference type="ARBA" id="ARBA00004123"/>
    </source>
</evidence>
<dbReference type="Gene3D" id="3.30.730.10">
    <property type="entry name" value="AP2/ERF domain"/>
    <property type="match status" value="1"/>
</dbReference>
<proteinExistence type="predicted"/>
<dbReference type="EMBL" id="JAYWIO010000008">
    <property type="protein sequence ID" value="KAK7244664.1"/>
    <property type="molecule type" value="Genomic_DNA"/>
</dbReference>
<dbReference type="GO" id="GO:0005634">
    <property type="term" value="C:nucleus"/>
    <property type="evidence" value="ECO:0007669"/>
    <property type="project" value="UniProtKB-SubCell"/>
</dbReference>